<reference evidence="2" key="1">
    <citation type="submission" date="2020-02" db="EMBL/GenBank/DDBJ databases">
        <authorList>
            <person name="Meier V. D."/>
        </authorList>
    </citation>
    <scope>NUCLEOTIDE SEQUENCE</scope>
    <source>
        <strain evidence="2">AVDCRST_MAG90</strain>
    </source>
</reference>
<accession>A0A6J4KNN2</accession>
<protein>
    <submittedName>
        <fullName evidence="2">BUG/TctC family periplasmic protein</fullName>
    </submittedName>
</protein>
<feature type="compositionally biased region" description="Basic and acidic residues" evidence="1">
    <location>
        <begin position="12"/>
        <end position="25"/>
    </location>
</feature>
<feature type="compositionally biased region" description="Basic residues" evidence="1">
    <location>
        <begin position="26"/>
        <end position="45"/>
    </location>
</feature>
<sequence>ERRHRPHGGAVDGRDPEAAGRDRERGRRRRHDRRGARRQGRARRPHAPDPPRGAAGRRVAVQEPRLRHRRRLRARRAGQHRPDGAGLEEGFSRQERQGPVRPTQDKRRQGFGRDRRGRLELAYLRHSSRPIARLQAEFRGLSGHRPGHERHRRRPGRPVVRPVDDGGAPDRGRHGAGARGHLEGAPRRHQERADRGRVGPARLRSHHLARALRPEGHAKRPCGRPARRAAEGARRPDHRGALRGRRHDHLSGRGALARGASEAVPGRDRPHRRPGQGGRRRGAV</sequence>
<feature type="region of interest" description="Disordered" evidence="1">
    <location>
        <begin position="1"/>
        <end position="114"/>
    </location>
</feature>
<feature type="non-terminal residue" evidence="2">
    <location>
        <position position="284"/>
    </location>
</feature>
<feature type="region of interest" description="Disordered" evidence="1">
    <location>
        <begin position="138"/>
        <end position="284"/>
    </location>
</feature>
<feature type="compositionally biased region" description="Basic and acidic residues" evidence="1">
    <location>
        <begin position="180"/>
        <end position="197"/>
    </location>
</feature>
<feature type="compositionally biased region" description="Basic and acidic residues" evidence="1">
    <location>
        <begin position="90"/>
        <end position="114"/>
    </location>
</feature>
<dbReference type="AlphaFoldDB" id="A0A6J4KNN2"/>
<name>A0A6J4KNN2_9HYPH</name>
<evidence type="ECO:0000313" key="2">
    <source>
        <dbReference type="EMBL" id="CAA9309869.1"/>
    </source>
</evidence>
<organism evidence="2">
    <name type="scientific">uncultured Microvirga sp</name>
    <dbReference type="NCBI Taxonomy" id="412392"/>
    <lineage>
        <taxon>Bacteria</taxon>
        <taxon>Pseudomonadati</taxon>
        <taxon>Pseudomonadota</taxon>
        <taxon>Alphaproteobacteria</taxon>
        <taxon>Hyphomicrobiales</taxon>
        <taxon>Methylobacteriaceae</taxon>
        <taxon>Microvirga</taxon>
        <taxon>environmental samples</taxon>
    </lineage>
</organism>
<dbReference type="EMBL" id="CADCUC010000071">
    <property type="protein sequence ID" value="CAA9309869.1"/>
    <property type="molecule type" value="Genomic_DNA"/>
</dbReference>
<feature type="compositionally biased region" description="Basic residues" evidence="1">
    <location>
        <begin position="66"/>
        <end position="79"/>
    </location>
</feature>
<feature type="compositionally biased region" description="Basic and acidic residues" evidence="1">
    <location>
        <begin position="162"/>
        <end position="173"/>
    </location>
</feature>
<evidence type="ECO:0000256" key="1">
    <source>
        <dbReference type="SAM" id="MobiDB-lite"/>
    </source>
</evidence>
<gene>
    <name evidence="2" type="ORF">AVDCRST_MAG90-376</name>
</gene>
<feature type="non-terminal residue" evidence="2">
    <location>
        <position position="1"/>
    </location>
</feature>
<feature type="compositionally biased region" description="Basic residues" evidence="1">
    <location>
        <begin position="269"/>
        <end position="284"/>
    </location>
</feature>
<feature type="compositionally biased region" description="Basic and acidic residues" evidence="1">
    <location>
        <begin position="228"/>
        <end position="240"/>
    </location>
</feature>
<feature type="compositionally biased region" description="Basic residues" evidence="1">
    <location>
        <begin position="145"/>
        <end position="156"/>
    </location>
</feature>
<proteinExistence type="predicted"/>